<evidence type="ECO:0000313" key="5">
    <source>
        <dbReference type="Proteomes" id="UP000182584"/>
    </source>
</evidence>
<dbReference type="Pfam" id="PF13476">
    <property type="entry name" value="AAA_23"/>
    <property type="match status" value="1"/>
</dbReference>
<keyword evidence="4" id="KW-0255">Endonuclease</keyword>
<dbReference type="PANTHER" id="PTHR43581">
    <property type="entry name" value="ATP/GTP PHOSPHATASE"/>
    <property type="match status" value="1"/>
</dbReference>
<dbReference type="Gene3D" id="3.40.50.300">
    <property type="entry name" value="P-loop containing nucleotide triphosphate hydrolases"/>
    <property type="match status" value="1"/>
</dbReference>
<dbReference type="InterPro" id="IPR051396">
    <property type="entry name" value="Bact_Antivir_Def_Nuclease"/>
</dbReference>
<dbReference type="OrthoDB" id="9784297at2"/>
<dbReference type="PANTHER" id="PTHR43581:SF4">
    <property type="entry name" value="ATP_GTP PHOSPHATASE"/>
    <property type="match status" value="1"/>
</dbReference>
<dbReference type="Pfam" id="PF20469">
    <property type="entry name" value="OLD-like_TOPRIM"/>
    <property type="match status" value="1"/>
</dbReference>
<organism evidence="4 5">
    <name type="scientific">Butyrivibrio fibrisolvens</name>
    <dbReference type="NCBI Taxonomy" id="831"/>
    <lineage>
        <taxon>Bacteria</taxon>
        <taxon>Bacillati</taxon>
        <taxon>Bacillota</taxon>
        <taxon>Clostridia</taxon>
        <taxon>Lachnospirales</taxon>
        <taxon>Lachnospiraceae</taxon>
        <taxon>Butyrivibrio</taxon>
    </lineage>
</organism>
<feature type="domain" description="Endonuclease GajA/Old nuclease/RecF-like AAA" evidence="1">
    <location>
        <begin position="170"/>
        <end position="321"/>
    </location>
</feature>
<gene>
    <name evidence="4" type="ORF">SAMN04487884_1513</name>
</gene>
<keyword evidence="4" id="KW-0540">Nuclease</keyword>
<accession>A0A1H9XA18</accession>
<dbReference type="GO" id="GO:0004519">
    <property type="term" value="F:endonuclease activity"/>
    <property type="evidence" value="ECO:0007669"/>
    <property type="project" value="UniProtKB-KW"/>
</dbReference>
<dbReference type="RefSeq" id="WP_074759114.1">
    <property type="nucleotide sequence ID" value="NZ_FOGJ01000051.1"/>
</dbReference>
<keyword evidence="4" id="KW-0378">Hydrolase</keyword>
<dbReference type="AlphaFoldDB" id="A0A1H9XA18"/>
<evidence type="ECO:0000259" key="1">
    <source>
        <dbReference type="Pfam" id="PF13175"/>
    </source>
</evidence>
<dbReference type="InterPro" id="IPR027417">
    <property type="entry name" value="P-loop_NTPase"/>
</dbReference>
<evidence type="ECO:0000259" key="2">
    <source>
        <dbReference type="Pfam" id="PF13476"/>
    </source>
</evidence>
<dbReference type="Pfam" id="PF13175">
    <property type="entry name" value="AAA_15"/>
    <property type="match status" value="1"/>
</dbReference>
<protein>
    <submittedName>
        <fullName evidence="4">Putative ATP-dependent endonuclease of the OLD family</fullName>
    </submittedName>
</protein>
<feature type="domain" description="Rad50/SbcC-type AAA" evidence="2">
    <location>
        <begin position="5"/>
        <end position="78"/>
    </location>
</feature>
<dbReference type="Proteomes" id="UP000182584">
    <property type="component" value="Unassembled WGS sequence"/>
</dbReference>
<proteinExistence type="predicted"/>
<dbReference type="InterPro" id="IPR041685">
    <property type="entry name" value="AAA_GajA/Old/RecF-like"/>
</dbReference>
<dbReference type="InterPro" id="IPR038729">
    <property type="entry name" value="Rad50/SbcC_AAA"/>
</dbReference>
<sequence length="566" mass="64600">MEFKSISINNFRNFEEVTVDLSNKNIFFGMNDVGKTNFLYALRYVFDKEVRKNELLDSDFYQKNTAEPIDIVVAIDISDVADSDSQKLRARVKGNITSGDNIVYIKLHAVYNPSELIAVPEMYWGGDLNNLGEMKAKSTYFELDYVFNPIYIDAYVDLNTLFRKNSNQLIVSQDETDEDTITEIEGKIRDLNETIGSLSGVKAFEDNVTPEYKKFKNEDIEVSVKSEIAIKGLYSNIVPYIKKNGEDLLYPTAGEGRKKLLVYSIYDLLAGTDQNAKKINIFLIEEPENHLHRSMQMAISRVLFGEDNYKYLFVTTHSPLILTEMDNVNLVRVFNEGRLDTRGVFYKVPDEYKQRKKMLNRGLSEAIFAKKVLLVEGPSENVLFTKVLSEIKPDYEVDGVFILPVNGIAFRAYKEILEALDIKTIIKTDNDLRKTNISGQYSVLGFLRVNGYVTGTKLPVANIPASGSGDINAKRDLYDRNRILLDQIREEDGIFLSHCGLEEDLDELLHDEMVVYLPDSNGNPINYLQDSKNYHMVELVDKLSIEDCQAIYDDYNFACLKEVMEG</sequence>
<reference evidence="4 5" key="1">
    <citation type="submission" date="2016-10" db="EMBL/GenBank/DDBJ databases">
        <authorList>
            <person name="de Groot N.N."/>
        </authorList>
    </citation>
    <scope>NUCLEOTIDE SEQUENCE [LARGE SCALE GENOMIC DNA]</scope>
    <source>
        <strain evidence="4 5">AR40</strain>
    </source>
</reference>
<evidence type="ECO:0000313" key="4">
    <source>
        <dbReference type="EMBL" id="SES43058.1"/>
    </source>
</evidence>
<dbReference type="CDD" id="cd01026">
    <property type="entry name" value="TOPRIM_OLD"/>
    <property type="match status" value="1"/>
</dbReference>
<dbReference type="EMBL" id="FOGJ01000051">
    <property type="protein sequence ID" value="SES43058.1"/>
    <property type="molecule type" value="Genomic_DNA"/>
</dbReference>
<name>A0A1H9XA18_BUTFI</name>
<evidence type="ECO:0000259" key="3">
    <source>
        <dbReference type="Pfam" id="PF20469"/>
    </source>
</evidence>
<feature type="domain" description="OLD protein-like TOPRIM" evidence="3">
    <location>
        <begin position="367"/>
        <end position="431"/>
    </location>
</feature>
<dbReference type="InterPro" id="IPR034139">
    <property type="entry name" value="TOPRIM_OLD"/>
</dbReference>
<dbReference type="SUPFAM" id="SSF52540">
    <property type="entry name" value="P-loop containing nucleoside triphosphate hydrolases"/>
    <property type="match status" value="1"/>
</dbReference>